<evidence type="ECO:0000256" key="3">
    <source>
        <dbReference type="SAM" id="SignalP"/>
    </source>
</evidence>
<keyword evidence="1 3" id="KW-0732">Signal</keyword>
<evidence type="ECO:0000256" key="1">
    <source>
        <dbReference type="ARBA" id="ARBA00022729"/>
    </source>
</evidence>
<proteinExistence type="predicted"/>
<feature type="domain" description="Alginate lyase" evidence="4">
    <location>
        <begin position="56"/>
        <end position="297"/>
    </location>
</feature>
<dbReference type="Gene3D" id="1.50.10.100">
    <property type="entry name" value="Chondroitin AC/alginate lyase"/>
    <property type="match status" value="1"/>
</dbReference>
<feature type="signal peptide" evidence="3">
    <location>
        <begin position="1"/>
        <end position="17"/>
    </location>
</feature>
<dbReference type="GO" id="GO:0016829">
    <property type="term" value="F:lyase activity"/>
    <property type="evidence" value="ECO:0007669"/>
    <property type="project" value="UniProtKB-KW"/>
</dbReference>
<dbReference type="AlphaFoldDB" id="A0AAC8TMS3"/>
<sequence length="358" mass="39361">MLALVRRMCLIIAAVTAASAGASLQPPAGYQQTPQHLNTSRFTCPAFPPPFTGALDFTSKYEGSDSARATLNPQADRAFHEQTKAITELEKVVSQVVTGFAHDGNPARAQCVVNGLDSWARAGALTSVAKNHTGKSMRKWALATLSSSWLQLKFSPAHPLAGQQEKAAAVELWLSHLADLTVADWRDLPLKRVNNHSYWAAWAIMATAVVTDRRDLFDQSLAMYRTAANQVDSAGFLPNELRRRQRAFSYHNYAIQPLVMIALFARSNGVEVTAENDKALQRLATRILSGFDNPDVFTRQTGIPQYVAFTRQASSLAWLEGWCALQTCDAQLTQRLAALRPLHSTRLGGDLSWLFAAH</sequence>
<feature type="chain" id="PRO_5042070628" evidence="3">
    <location>
        <begin position="18"/>
        <end position="358"/>
    </location>
</feature>
<dbReference type="EMBL" id="CP011602">
    <property type="protein sequence ID" value="AKL12038.1"/>
    <property type="molecule type" value="Genomic_DNA"/>
</dbReference>
<dbReference type="Pfam" id="PF05426">
    <property type="entry name" value="Alginate_lyase"/>
    <property type="match status" value="1"/>
</dbReference>
<dbReference type="InterPro" id="IPR008929">
    <property type="entry name" value="Chondroitin_lyas"/>
</dbReference>
<gene>
    <name evidence="5" type="ORF">AB182_12280</name>
</gene>
<accession>A0AAC8TMS3</accession>
<evidence type="ECO:0000259" key="4">
    <source>
        <dbReference type="Pfam" id="PF05426"/>
    </source>
</evidence>
<dbReference type="InterPro" id="IPR008397">
    <property type="entry name" value="Alginate_lyase_dom"/>
</dbReference>
<evidence type="ECO:0000313" key="6">
    <source>
        <dbReference type="Proteomes" id="UP000035479"/>
    </source>
</evidence>
<organism evidence="5 6">
    <name type="scientific">Phytobacter ursingii</name>
    <dbReference type="NCBI Taxonomy" id="1972431"/>
    <lineage>
        <taxon>Bacteria</taxon>
        <taxon>Pseudomonadati</taxon>
        <taxon>Pseudomonadota</taxon>
        <taxon>Gammaproteobacteria</taxon>
        <taxon>Enterobacterales</taxon>
        <taxon>Enterobacteriaceae</taxon>
        <taxon>Phytobacter</taxon>
    </lineage>
</organism>
<dbReference type="GO" id="GO:0042597">
    <property type="term" value="C:periplasmic space"/>
    <property type="evidence" value="ECO:0007669"/>
    <property type="project" value="InterPro"/>
</dbReference>
<keyword evidence="2 5" id="KW-0456">Lyase</keyword>
<name>A0AAC8TMS3_9ENTR</name>
<dbReference type="NCBIfam" id="NF001467">
    <property type="entry name" value="PRK00325.1-2"/>
    <property type="match status" value="1"/>
</dbReference>
<reference evidence="5 6" key="1">
    <citation type="submission" date="2015-06" db="EMBL/GenBank/DDBJ databases">
        <title>Rapid spread of a carbapenem resistance gene driven by multiple levels of genetic mobility.</title>
        <authorList>
            <person name="Sheppard A.E."/>
            <person name="Stoesser N."/>
            <person name="Wilson D."/>
            <person name="Sebra R."/>
            <person name="Kasarskis A."/>
            <person name="Anson L."/>
            <person name="Giess A."/>
            <person name="Pankhurst L."/>
            <person name="Vaughan A."/>
            <person name="Grim C.J."/>
            <person name="Cox H."/>
            <person name="Yeh A."/>
            <person name="Sifri C.D."/>
            <person name="Walker S."/>
            <person name="Peto T.E."/>
            <person name="Crook D.W."/>
            <person name="Mathers A.J."/>
        </authorList>
    </citation>
    <scope>NUCLEOTIDE SEQUENCE [LARGE SCALE GENOMIC DNA]</scope>
    <source>
        <strain evidence="5 6">CAV1151</strain>
    </source>
</reference>
<evidence type="ECO:0000313" key="5">
    <source>
        <dbReference type="EMBL" id="AKL12038.1"/>
    </source>
</evidence>
<dbReference type="KEGG" id="kin:AB182_12280"/>
<dbReference type="Proteomes" id="UP000035479">
    <property type="component" value="Chromosome"/>
</dbReference>
<dbReference type="SUPFAM" id="SSF48230">
    <property type="entry name" value="Chondroitin AC/alginate lyase"/>
    <property type="match status" value="1"/>
</dbReference>
<protein>
    <submittedName>
        <fullName evidence="5">Poly(Beta-D-mannuronate) lyase</fullName>
    </submittedName>
</protein>
<evidence type="ECO:0000256" key="2">
    <source>
        <dbReference type="ARBA" id="ARBA00023239"/>
    </source>
</evidence>